<dbReference type="GO" id="GO:0016763">
    <property type="term" value="F:pentosyltransferase activity"/>
    <property type="evidence" value="ECO:0007669"/>
    <property type="project" value="TreeGrafter"/>
</dbReference>
<dbReference type="STRING" id="1174501.SAMN05216192_11537"/>
<keyword evidence="5 9" id="KW-0812">Transmembrane</keyword>
<feature type="domain" description="Glycosyltransferase RgtA/B/C/D-like" evidence="10">
    <location>
        <begin position="66"/>
        <end position="224"/>
    </location>
</feature>
<dbReference type="EMBL" id="FNDX01000015">
    <property type="protein sequence ID" value="SDJ31876.1"/>
    <property type="molecule type" value="Genomic_DNA"/>
</dbReference>
<dbReference type="GO" id="GO:0009103">
    <property type="term" value="P:lipopolysaccharide biosynthetic process"/>
    <property type="evidence" value="ECO:0007669"/>
    <property type="project" value="UniProtKB-ARBA"/>
</dbReference>
<evidence type="ECO:0000256" key="4">
    <source>
        <dbReference type="ARBA" id="ARBA00022679"/>
    </source>
</evidence>
<comment type="subcellular location">
    <subcellularLocation>
        <location evidence="1">Cell membrane</location>
        <topology evidence="1">Multi-pass membrane protein</topology>
    </subcellularLocation>
</comment>
<feature type="domain" description="Putative mannosyltransferase YkcA/B-like C-terminal" evidence="11">
    <location>
        <begin position="625"/>
        <end position="713"/>
    </location>
</feature>
<feature type="region of interest" description="Disordered" evidence="8">
    <location>
        <begin position="291"/>
        <end position="401"/>
    </location>
</feature>
<evidence type="ECO:0000259" key="11">
    <source>
        <dbReference type="Pfam" id="PF24878"/>
    </source>
</evidence>
<feature type="transmembrane region" description="Helical" evidence="9">
    <location>
        <begin position="535"/>
        <end position="556"/>
    </location>
</feature>
<dbReference type="GO" id="GO:0005886">
    <property type="term" value="C:plasma membrane"/>
    <property type="evidence" value="ECO:0007669"/>
    <property type="project" value="UniProtKB-SubCell"/>
</dbReference>
<dbReference type="OrthoDB" id="9810398at2"/>
<feature type="compositionally biased region" description="Gly residues" evidence="8">
    <location>
        <begin position="355"/>
        <end position="401"/>
    </location>
</feature>
<feature type="transmembrane region" description="Helical" evidence="9">
    <location>
        <begin position="423"/>
        <end position="439"/>
    </location>
</feature>
<dbReference type="Pfam" id="PF13231">
    <property type="entry name" value="PMT_2"/>
    <property type="match status" value="1"/>
</dbReference>
<dbReference type="InterPro" id="IPR050297">
    <property type="entry name" value="LipidA_mod_glycosyltrf_83"/>
</dbReference>
<dbReference type="PANTHER" id="PTHR33908">
    <property type="entry name" value="MANNOSYLTRANSFERASE YKCB-RELATED"/>
    <property type="match status" value="1"/>
</dbReference>
<evidence type="ECO:0000313" key="13">
    <source>
        <dbReference type="Proteomes" id="UP000199050"/>
    </source>
</evidence>
<dbReference type="GO" id="GO:0010041">
    <property type="term" value="P:response to iron(III) ion"/>
    <property type="evidence" value="ECO:0007669"/>
    <property type="project" value="TreeGrafter"/>
</dbReference>
<evidence type="ECO:0000256" key="1">
    <source>
        <dbReference type="ARBA" id="ARBA00004651"/>
    </source>
</evidence>
<feature type="compositionally biased region" description="Gly residues" evidence="8">
    <location>
        <begin position="329"/>
        <end position="342"/>
    </location>
</feature>
<feature type="transmembrane region" description="Helical" evidence="9">
    <location>
        <begin position="474"/>
        <end position="492"/>
    </location>
</feature>
<evidence type="ECO:0000259" key="10">
    <source>
        <dbReference type="Pfam" id="PF13231"/>
    </source>
</evidence>
<dbReference type="Proteomes" id="UP000199050">
    <property type="component" value="Unassembled WGS sequence"/>
</dbReference>
<feature type="transmembrane region" description="Helical" evidence="9">
    <location>
        <begin position="563"/>
        <end position="585"/>
    </location>
</feature>
<evidence type="ECO:0000256" key="7">
    <source>
        <dbReference type="ARBA" id="ARBA00023136"/>
    </source>
</evidence>
<feature type="transmembrane region" description="Helical" evidence="9">
    <location>
        <begin position="87"/>
        <end position="108"/>
    </location>
</feature>
<evidence type="ECO:0000256" key="9">
    <source>
        <dbReference type="SAM" id="Phobius"/>
    </source>
</evidence>
<keyword evidence="2" id="KW-1003">Cell membrane</keyword>
<dbReference type="Pfam" id="PF24878">
    <property type="entry name" value="YkcB_C"/>
    <property type="match status" value="1"/>
</dbReference>
<evidence type="ECO:0000313" key="12">
    <source>
        <dbReference type="EMBL" id="SDJ31876.1"/>
    </source>
</evidence>
<reference evidence="13" key="1">
    <citation type="submission" date="2016-10" db="EMBL/GenBank/DDBJ databases">
        <authorList>
            <person name="Varghese N."/>
            <person name="Submissions S."/>
        </authorList>
    </citation>
    <scope>NUCLEOTIDE SEQUENCE [LARGE SCALE GENOMIC DNA]</scope>
    <source>
        <strain evidence="13">CGMCC 1.11012</strain>
    </source>
</reference>
<proteinExistence type="predicted"/>
<sequence length="740" mass="77276">MNDVKKTGSDVVLLFILLLAAFLYGFGIWNDHYVNTYYTTAVGSMLQSFHNFFFASLDSAGSVTVDKPPVTFWIQTLSAWIFGLHGWSVILPQALAGVGSVLLVYLLVKPSFGRTAARLAALAMAATPVAAAVSRTNNIDAMLVFTLLLAAWFLFKGTRQHRTGSLLTAFGLIGVAFNEKMLQAYMVVPAFYLFYIVAAKVNWKKKTGVLAACTAVLLVISLSWAVIVDSIPADKRPYIGSSGTDSVLNLAFGYNGVSRLTGDRSTGGGMPGGGGFGGFGGQMPGMNGEMPPFGGGMPGLNGEMPAMDGAGGQGSPDGQRQGSDDGTRGQQGTGGGARGGDSGAASRGQNVPGAEDGGGMPPAQGGGQGAGDGGMPGAWPDGGGRQFGGADGSRGMPGGGMFNTGTAGPLRLFQQELSGQSSWLLPFVLFGVIGIFTSLRRRHFTMQHKEALFWLSWLVPAMGFFSIAGFFHQYYLIMMAPPVAALAGAGWFKLWHYYKERSGWLSWLLPAAVPATAAFQWYIIRPYDSTIGSGWSIGVLAAGLAAALLLIVLRMLKGRGKPALVHAAAVAGLLVLLIGPLYWAFTPITYGLNSMTPAAGPDSSNSGGFGVGGGRNASTGVNGELLAYLKEHNTGEEYLFAAMDYGTAGPYIIDKGEKVVILNGFNNSDVPYTTESLQALVESGKVKYFLVTSGGMGGGRGGNSGITSWITENGTEVPSADWQGTVTGGAGGTLYEVHLD</sequence>
<feature type="transmembrane region" description="Helical" evidence="9">
    <location>
        <begin position="208"/>
        <end position="227"/>
    </location>
</feature>
<dbReference type="InterPro" id="IPR038731">
    <property type="entry name" value="RgtA/B/C-like"/>
</dbReference>
<protein>
    <submittedName>
        <fullName evidence="12">Dolichyl-phosphate-mannose-protein mannosyltransferase</fullName>
    </submittedName>
</protein>
<evidence type="ECO:0000256" key="6">
    <source>
        <dbReference type="ARBA" id="ARBA00022989"/>
    </source>
</evidence>
<dbReference type="AlphaFoldDB" id="A0A1G8SRK5"/>
<organism evidence="12 13">
    <name type="scientific">Paenibacillus typhae</name>
    <dbReference type="NCBI Taxonomy" id="1174501"/>
    <lineage>
        <taxon>Bacteria</taxon>
        <taxon>Bacillati</taxon>
        <taxon>Bacillota</taxon>
        <taxon>Bacilli</taxon>
        <taxon>Bacillales</taxon>
        <taxon>Paenibacillaceae</taxon>
        <taxon>Paenibacillus</taxon>
    </lineage>
</organism>
<gene>
    <name evidence="12" type="ORF">SAMN05216192_11537</name>
</gene>
<dbReference type="InterPro" id="IPR056785">
    <property type="entry name" value="YkcA/B-like_C"/>
</dbReference>
<keyword evidence="6 9" id="KW-1133">Transmembrane helix</keyword>
<feature type="transmembrane region" description="Helical" evidence="9">
    <location>
        <begin position="184"/>
        <end position="201"/>
    </location>
</feature>
<keyword evidence="3 12" id="KW-0328">Glycosyltransferase</keyword>
<name>A0A1G8SRK5_9BACL</name>
<feature type="transmembrane region" description="Helical" evidence="9">
    <location>
        <begin position="504"/>
        <end position="523"/>
    </location>
</feature>
<dbReference type="PANTHER" id="PTHR33908:SF3">
    <property type="entry name" value="UNDECAPRENYL PHOSPHATE-ALPHA-4-AMINO-4-DEOXY-L-ARABINOSE ARABINOSYL TRANSFERASE"/>
    <property type="match status" value="1"/>
</dbReference>
<keyword evidence="13" id="KW-1185">Reference proteome</keyword>
<evidence type="ECO:0000256" key="2">
    <source>
        <dbReference type="ARBA" id="ARBA00022475"/>
    </source>
</evidence>
<evidence type="ECO:0000256" key="8">
    <source>
        <dbReference type="SAM" id="MobiDB-lite"/>
    </source>
</evidence>
<evidence type="ECO:0000256" key="5">
    <source>
        <dbReference type="ARBA" id="ARBA00022692"/>
    </source>
</evidence>
<feature type="transmembrane region" description="Helical" evidence="9">
    <location>
        <begin position="12"/>
        <end position="29"/>
    </location>
</feature>
<feature type="transmembrane region" description="Helical" evidence="9">
    <location>
        <begin position="451"/>
        <end position="468"/>
    </location>
</feature>
<keyword evidence="4 12" id="KW-0808">Transferase</keyword>
<dbReference type="RefSeq" id="WP_090715133.1">
    <property type="nucleotide sequence ID" value="NZ_CBCSKY010000017.1"/>
</dbReference>
<accession>A0A1G8SRK5</accession>
<evidence type="ECO:0000256" key="3">
    <source>
        <dbReference type="ARBA" id="ARBA00022676"/>
    </source>
</evidence>
<feature type="transmembrane region" description="Helical" evidence="9">
    <location>
        <begin position="139"/>
        <end position="155"/>
    </location>
</feature>
<keyword evidence="7 9" id="KW-0472">Membrane</keyword>